<reference evidence="6 7" key="1">
    <citation type="submission" date="2017-04" db="EMBL/GenBank/DDBJ databases">
        <authorList>
            <person name="Afonso C.L."/>
            <person name="Miller P.J."/>
            <person name="Scott M.A."/>
            <person name="Spackman E."/>
            <person name="Goraichik I."/>
            <person name="Dimitrov K.M."/>
            <person name="Suarez D.L."/>
            <person name="Swayne D.E."/>
        </authorList>
    </citation>
    <scope>NUCLEOTIDE SEQUENCE [LARGE SCALE GENOMIC DNA]</scope>
    <source>
        <strain evidence="6 7">CGMCC 1.10972</strain>
    </source>
</reference>
<dbReference type="Proteomes" id="UP000192656">
    <property type="component" value="Unassembled WGS sequence"/>
</dbReference>
<evidence type="ECO:0000313" key="7">
    <source>
        <dbReference type="Proteomes" id="UP000192656"/>
    </source>
</evidence>
<gene>
    <name evidence="6" type="ORF">SAMN06297251_12112</name>
</gene>
<sequence length="272" mass="29691">MLSDRQNEILEMAKRAGKVTVEDLAARYHVSLQTIRKDLNELCGARLLARVHGGAVLSSSVQNVGYDARRMIAADEKAAIGRAVADLIPDNASLFINIGTTTEAVAQALLYRTGLMVITNNINVAGLLRPYPEIEVVIAGGVVRRSDGGVVGETAVDFIRQFKVDYAVIGASAIDMDGSLLDYDYREVRVTRAIMENARHVILAADASKFDRSAPVRIGHMTQVDTFVTDHAPMTIRDICRDNELCLIETGQAEEDASSEKEMAEQSHKNFA</sequence>
<organism evidence="6 7">
    <name type="scientific">Fulvimarina manganoxydans</name>
    <dbReference type="NCBI Taxonomy" id="937218"/>
    <lineage>
        <taxon>Bacteria</taxon>
        <taxon>Pseudomonadati</taxon>
        <taxon>Pseudomonadota</taxon>
        <taxon>Alphaproteobacteria</taxon>
        <taxon>Hyphomicrobiales</taxon>
        <taxon>Aurantimonadaceae</taxon>
        <taxon>Fulvimarina</taxon>
    </lineage>
</organism>
<dbReference type="OrthoDB" id="9814815at2"/>
<dbReference type="Pfam" id="PF08220">
    <property type="entry name" value="HTH_DeoR"/>
    <property type="match status" value="1"/>
</dbReference>
<accession>A0A1W2E5T0</accession>
<evidence type="ECO:0000256" key="1">
    <source>
        <dbReference type="ARBA" id="ARBA00022491"/>
    </source>
</evidence>
<dbReference type="InterPro" id="IPR036388">
    <property type="entry name" value="WH-like_DNA-bd_sf"/>
</dbReference>
<dbReference type="SUPFAM" id="SSF46785">
    <property type="entry name" value="Winged helix' DNA-binding domain"/>
    <property type="match status" value="1"/>
</dbReference>
<dbReference type="SMART" id="SM01134">
    <property type="entry name" value="DeoRC"/>
    <property type="match status" value="1"/>
</dbReference>
<dbReference type="InterPro" id="IPR014036">
    <property type="entry name" value="DeoR-like_C"/>
</dbReference>
<keyword evidence="7" id="KW-1185">Reference proteome</keyword>
<dbReference type="Gene3D" id="1.10.10.10">
    <property type="entry name" value="Winged helix-like DNA-binding domain superfamily/Winged helix DNA-binding domain"/>
    <property type="match status" value="1"/>
</dbReference>
<proteinExistence type="predicted"/>
<evidence type="ECO:0000313" key="6">
    <source>
        <dbReference type="EMBL" id="SMD04676.1"/>
    </source>
</evidence>
<evidence type="ECO:0000259" key="5">
    <source>
        <dbReference type="PROSITE" id="PS51000"/>
    </source>
</evidence>
<dbReference type="InterPro" id="IPR037171">
    <property type="entry name" value="NagB/RpiA_transferase-like"/>
</dbReference>
<evidence type="ECO:0000256" key="2">
    <source>
        <dbReference type="ARBA" id="ARBA00023015"/>
    </source>
</evidence>
<name>A0A1W2E5T0_9HYPH</name>
<dbReference type="PANTHER" id="PTHR30363:SF4">
    <property type="entry name" value="GLYCEROL-3-PHOSPHATE REGULON REPRESSOR"/>
    <property type="match status" value="1"/>
</dbReference>
<evidence type="ECO:0000256" key="3">
    <source>
        <dbReference type="ARBA" id="ARBA00023163"/>
    </source>
</evidence>
<dbReference type="AlphaFoldDB" id="A0A1W2E5T0"/>
<keyword evidence="3" id="KW-0804">Transcription</keyword>
<dbReference type="EMBL" id="FWXR01000021">
    <property type="protein sequence ID" value="SMD04676.1"/>
    <property type="molecule type" value="Genomic_DNA"/>
</dbReference>
<dbReference type="STRING" id="937218.SAMN06297251_12112"/>
<dbReference type="SUPFAM" id="SSF100950">
    <property type="entry name" value="NagB/RpiA/CoA transferase-like"/>
    <property type="match status" value="1"/>
</dbReference>
<dbReference type="InterPro" id="IPR050313">
    <property type="entry name" value="Carb_Metab_HTH_regulators"/>
</dbReference>
<dbReference type="InterPro" id="IPR001034">
    <property type="entry name" value="DeoR_HTH"/>
</dbReference>
<dbReference type="PROSITE" id="PS51000">
    <property type="entry name" value="HTH_DEOR_2"/>
    <property type="match status" value="1"/>
</dbReference>
<keyword evidence="2" id="KW-0805">Transcription regulation</keyword>
<feature type="compositionally biased region" description="Basic and acidic residues" evidence="4">
    <location>
        <begin position="258"/>
        <end position="272"/>
    </location>
</feature>
<evidence type="ECO:0000256" key="4">
    <source>
        <dbReference type="SAM" id="MobiDB-lite"/>
    </source>
</evidence>
<keyword evidence="1" id="KW-0678">Repressor</keyword>
<dbReference type="SMART" id="SM00420">
    <property type="entry name" value="HTH_DEOR"/>
    <property type="match status" value="1"/>
</dbReference>
<feature type="region of interest" description="Disordered" evidence="4">
    <location>
        <begin position="252"/>
        <end position="272"/>
    </location>
</feature>
<dbReference type="PRINTS" id="PR00037">
    <property type="entry name" value="HTHLACR"/>
</dbReference>
<dbReference type="Gene3D" id="3.40.50.1360">
    <property type="match status" value="1"/>
</dbReference>
<dbReference type="Pfam" id="PF00455">
    <property type="entry name" value="DeoRC"/>
    <property type="match status" value="1"/>
</dbReference>
<dbReference type="GO" id="GO:0003700">
    <property type="term" value="F:DNA-binding transcription factor activity"/>
    <property type="evidence" value="ECO:0007669"/>
    <property type="project" value="InterPro"/>
</dbReference>
<protein>
    <submittedName>
        <fullName evidence="6">Transcriptional regulator, DeoR family</fullName>
    </submittedName>
</protein>
<dbReference type="RefSeq" id="WP_084411921.1">
    <property type="nucleotide sequence ID" value="NZ_FWXR01000021.1"/>
</dbReference>
<feature type="domain" description="HTH deoR-type" evidence="5">
    <location>
        <begin position="2"/>
        <end position="57"/>
    </location>
</feature>
<dbReference type="PANTHER" id="PTHR30363">
    <property type="entry name" value="HTH-TYPE TRANSCRIPTIONAL REGULATOR SRLR-RELATED"/>
    <property type="match status" value="1"/>
</dbReference>
<dbReference type="InterPro" id="IPR036390">
    <property type="entry name" value="WH_DNA-bd_sf"/>
</dbReference>